<keyword evidence="4" id="KW-1185">Reference proteome</keyword>
<dbReference type="SUPFAM" id="SSF50985">
    <property type="entry name" value="RCC1/BLIP-II"/>
    <property type="match status" value="1"/>
</dbReference>
<dbReference type="PANTHER" id="PTHR45982">
    <property type="entry name" value="REGULATOR OF CHROMOSOME CONDENSATION"/>
    <property type="match status" value="1"/>
</dbReference>
<dbReference type="Gene3D" id="2.130.10.30">
    <property type="entry name" value="Regulator of chromosome condensation 1/beta-lactamase-inhibitor protein II"/>
    <property type="match status" value="2"/>
</dbReference>
<evidence type="ECO:0000313" key="3">
    <source>
        <dbReference type="EMBL" id="KKK15090.1"/>
    </source>
</evidence>
<dbReference type="PROSITE" id="PS50012">
    <property type="entry name" value="RCC1_3"/>
    <property type="match status" value="3"/>
</dbReference>
<evidence type="ECO:0008006" key="5">
    <source>
        <dbReference type="Google" id="ProtNLM"/>
    </source>
</evidence>
<feature type="region of interest" description="Disordered" evidence="2">
    <location>
        <begin position="35"/>
        <end position="56"/>
    </location>
</feature>
<comment type="caution">
    <text evidence="3">The sequence shown here is derived from an EMBL/GenBank/DDBJ whole genome shotgun (WGS) entry which is preliminary data.</text>
</comment>
<organism evidence="3 4">
    <name type="scientific">Aspergillus rambellii</name>
    <dbReference type="NCBI Taxonomy" id="308745"/>
    <lineage>
        <taxon>Eukaryota</taxon>
        <taxon>Fungi</taxon>
        <taxon>Dikarya</taxon>
        <taxon>Ascomycota</taxon>
        <taxon>Pezizomycotina</taxon>
        <taxon>Eurotiomycetes</taxon>
        <taxon>Eurotiomycetidae</taxon>
        <taxon>Eurotiales</taxon>
        <taxon>Aspergillaceae</taxon>
        <taxon>Aspergillus</taxon>
        <taxon>Aspergillus subgen. Nidulantes</taxon>
    </lineage>
</organism>
<dbReference type="Pfam" id="PF00415">
    <property type="entry name" value="RCC1"/>
    <property type="match status" value="1"/>
</dbReference>
<feature type="repeat" description="RCC1" evidence="1">
    <location>
        <begin position="259"/>
        <end position="296"/>
    </location>
</feature>
<dbReference type="InterPro" id="IPR009091">
    <property type="entry name" value="RCC1/BLIP-II"/>
</dbReference>
<proteinExistence type="predicted"/>
<dbReference type="PANTHER" id="PTHR45982:SF1">
    <property type="entry name" value="REGULATOR OF CHROMOSOME CONDENSATION"/>
    <property type="match status" value="1"/>
</dbReference>
<feature type="repeat" description="RCC1" evidence="1">
    <location>
        <begin position="159"/>
        <end position="211"/>
    </location>
</feature>
<protein>
    <recommendedName>
        <fullName evidence="5">Alpha-tubulin suppressor protein</fullName>
    </recommendedName>
</protein>
<dbReference type="OrthoDB" id="5370059at2759"/>
<name>A0A0F8WB52_9EURO</name>
<feature type="repeat" description="RCC1" evidence="1">
    <location>
        <begin position="2"/>
        <end position="75"/>
    </location>
</feature>
<accession>A0A0F8WB52</accession>
<dbReference type="STRING" id="308745.A0A0F8WB52"/>
<dbReference type="PROSITE" id="PS00626">
    <property type="entry name" value="RCC1_2"/>
    <property type="match status" value="1"/>
</dbReference>
<dbReference type="InterPro" id="IPR051553">
    <property type="entry name" value="Ran_GTPase-activating"/>
</dbReference>
<dbReference type="InterPro" id="IPR000408">
    <property type="entry name" value="Reg_chr_condens"/>
</dbReference>
<dbReference type="Proteomes" id="UP000034291">
    <property type="component" value="Unassembled WGS sequence"/>
</dbReference>
<dbReference type="Pfam" id="PF13540">
    <property type="entry name" value="RCC1_2"/>
    <property type="match status" value="1"/>
</dbReference>
<evidence type="ECO:0000256" key="2">
    <source>
        <dbReference type="SAM" id="MobiDB-lite"/>
    </source>
</evidence>
<evidence type="ECO:0000313" key="4">
    <source>
        <dbReference type="Proteomes" id="UP000034291"/>
    </source>
</evidence>
<dbReference type="EMBL" id="JZBS01003403">
    <property type="protein sequence ID" value="KKK15090.1"/>
    <property type="molecule type" value="Genomic_DNA"/>
</dbReference>
<evidence type="ECO:0000256" key="1">
    <source>
        <dbReference type="PROSITE-ProRule" id="PRU00235"/>
    </source>
</evidence>
<dbReference type="PRINTS" id="PR00633">
    <property type="entry name" value="RCCNDNSATION"/>
</dbReference>
<reference evidence="3 4" key="1">
    <citation type="submission" date="2015-02" db="EMBL/GenBank/DDBJ databases">
        <title>Draft Genome Sequences of Two Closely-Related Aflatoxigenic Aspergillus Species Obtained from the Cote d'Ivoire.</title>
        <authorList>
            <person name="Moore G.G."/>
            <person name="Beltz S.B."/>
            <person name="Mack B.M."/>
        </authorList>
    </citation>
    <scope>NUCLEOTIDE SEQUENCE [LARGE SCALE GENOMIC DNA]</scope>
    <source>
        <strain evidence="3 4">SRRC1468</strain>
    </source>
</reference>
<gene>
    <name evidence="3" type="ORF">ARAM_004941</name>
</gene>
<sequence>MVVLFAFGSNGSGQLGIGHEDDVCIPTRCIFDEESDGKSPGRLSAGESSPLDHGSGRRITRIVAGGNHTLLLLENGAVYAAGCNEDGRCGWDPEDENGGSLFSVFKRVVIKGELGLGKDCVRASLASGGMKIRDFPPRGTRIVCIASGMGHTVVVLSNGEVYGWGAARKGQLGASAVAQKIVWSPMRIEGIPFHVTGATCGREFTVLSGDRDAGEFAVLGGSAGNKWNILSDVPSSETVKGYVRMDASWHGVYVHQGDLSVHAWGRNDRGQLPPADLPKARKVAVGSEHVLALLEDPTVVAFGWGEHGNCGPDTDAQGNVNGVYSRISLPNDVEAVDVGAGCATSWIMAS</sequence>
<dbReference type="AlphaFoldDB" id="A0A0F8WB52"/>